<dbReference type="InterPro" id="IPR043145">
    <property type="entry name" value="Znf_ZZ_sf"/>
</dbReference>
<keyword evidence="1" id="KW-0479">Metal-binding</keyword>
<dbReference type="Gene3D" id="3.30.60.90">
    <property type="match status" value="1"/>
</dbReference>
<keyword evidence="3" id="KW-0862">Zinc</keyword>
<evidence type="ECO:0000259" key="6">
    <source>
        <dbReference type="PROSITE" id="PS50135"/>
    </source>
</evidence>
<sequence length="501" mass="55174">MKFTRAKAGASDKDACKPPQVHTTLPPVATTDAVTSIQPKLKKKNALTASVSAAGGNVRRKMQRFSIANVMGRKSGANDSDAAARPSVVSVNNLNKQLNDEVKNKSDIHLFFGPQQGIFEGRDRPRVLHGERKIQKNAKKFWLMSEPLSLDRDSTTSIVGFPTDQPAKTGGIASTLSAAGRFIGQKVAQMKLPSSHVNEDSFCDGCGMDPIVGNMYTCSKCDNYSLCESCYQTGIHGYEESELLKNVREDFALRHIVEHCRNRVPEKVFEVLMKKVCKGQVDKFNFLAKWISSVVLGHPLNELSVRGIEIPHLDMETRTTLVELLTPVLAERTDIEVCMEWFCPDADKEDLPNSRRKLETLRIWDADKEDLPNSRRKLETLRIWVATDKDSKSPFASKDTVKEKEADTESDMSPSSPREDGPGSPVASDGDFIGSPPASPRNDDPISPPASPQFNALSVSHSQDFKDYDSDSDRRSECSVIEPKAVSGVTECGKPSGGIEM</sequence>
<dbReference type="SMART" id="SM00291">
    <property type="entry name" value="ZnF_ZZ"/>
    <property type="match status" value="1"/>
</dbReference>
<evidence type="ECO:0000256" key="5">
    <source>
        <dbReference type="SAM" id="MobiDB-lite"/>
    </source>
</evidence>
<dbReference type="Proteomes" id="UP001209570">
    <property type="component" value="Unassembled WGS sequence"/>
</dbReference>
<keyword evidence="2 4" id="KW-0863">Zinc-finger</keyword>
<accession>A0AAD5M828</accession>
<dbReference type="Pfam" id="PF00569">
    <property type="entry name" value="ZZ"/>
    <property type="match status" value="1"/>
</dbReference>
<dbReference type="EMBL" id="JAKCXM010000015">
    <property type="protein sequence ID" value="KAJ0408013.1"/>
    <property type="molecule type" value="Genomic_DNA"/>
</dbReference>
<feature type="region of interest" description="Disordered" evidence="5">
    <location>
        <begin position="1"/>
        <end position="28"/>
    </location>
</feature>
<comment type="caution">
    <text evidence="7">The sequence shown here is derived from an EMBL/GenBank/DDBJ whole genome shotgun (WGS) entry which is preliminary data.</text>
</comment>
<feature type="compositionally biased region" description="Basic and acidic residues" evidence="5">
    <location>
        <begin position="463"/>
        <end position="477"/>
    </location>
</feature>
<dbReference type="PROSITE" id="PS50135">
    <property type="entry name" value="ZF_ZZ_2"/>
    <property type="match status" value="1"/>
</dbReference>
<keyword evidence="8" id="KW-1185">Reference proteome</keyword>
<feature type="compositionally biased region" description="Polar residues" evidence="5">
    <location>
        <begin position="452"/>
        <end position="462"/>
    </location>
</feature>
<evidence type="ECO:0000256" key="1">
    <source>
        <dbReference type="ARBA" id="ARBA00022723"/>
    </source>
</evidence>
<dbReference type="GO" id="GO:0008270">
    <property type="term" value="F:zinc ion binding"/>
    <property type="evidence" value="ECO:0007669"/>
    <property type="project" value="UniProtKB-KW"/>
</dbReference>
<name>A0AAD5M828_PYTIN</name>
<reference evidence="7" key="1">
    <citation type="submission" date="2021-12" db="EMBL/GenBank/DDBJ databases">
        <title>Prjna785345.</title>
        <authorList>
            <person name="Rujirawat T."/>
            <person name="Krajaejun T."/>
        </authorList>
    </citation>
    <scope>NUCLEOTIDE SEQUENCE</scope>
    <source>
        <strain evidence="7">Pi057C3</strain>
    </source>
</reference>
<dbReference type="InterPro" id="IPR000433">
    <property type="entry name" value="Znf_ZZ"/>
</dbReference>
<feature type="domain" description="ZZ-type" evidence="6">
    <location>
        <begin position="198"/>
        <end position="251"/>
    </location>
</feature>
<evidence type="ECO:0000313" key="8">
    <source>
        <dbReference type="Proteomes" id="UP001209570"/>
    </source>
</evidence>
<gene>
    <name evidence="7" type="ORF">P43SY_000217</name>
</gene>
<dbReference type="AlphaFoldDB" id="A0AAD5M828"/>
<organism evidence="7 8">
    <name type="scientific">Pythium insidiosum</name>
    <name type="common">Pythiosis disease agent</name>
    <dbReference type="NCBI Taxonomy" id="114742"/>
    <lineage>
        <taxon>Eukaryota</taxon>
        <taxon>Sar</taxon>
        <taxon>Stramenopiles</taxon>
        <taxon>Oomycota</taxon>
        <taxon>Peronosporomycetes</taxon>
        <taxon>Pythiales</taxon>
        <taxon>Pythiaceae</taxon>
        <taxon>Pythium</taxon>
    </lineage>
</organism>
<evidence type="ECO:0000256" key="4">
    <source>
        <dbReference type="PROSITE-ProRule" id="PRU00228"/>
    </source>
</evidence>
<proteinExistence type="predicted"/>
<dbReference type="InterPro" id="IPR052260">
    <property type="entry name" value="Autophagy_Rcpt_SigReg"/>
</dbReference>
<evidence type="ECO:0000256" key="3">
    <source>
        <dbReference type="ARBA" id="ARBA00022833"/>
    </source>
</evidence>
<protein>
    <recommendedName>
        <fullName evidence="6">ZZ-type domain-containing protein</fullName>
    </recommendedName>
</protein>
<dbReference type="SUPFAM" id="SSF57850">
    <property type="entry name" value="RING/U-box"/>
    <property type="match status" value="1"/>
</dbReference>
<dbReference type="PANTHER" id="PTHR15090:SF8">
    <property type="entry name" value="ZZ-TYPE ZINC FINGER-CONTAINING PROTEIN"/>
    <property type="match status" value="1"/>
</dbReference>
<evidence type="ECO:0000313" key="7">
    <source>
        <dbReference type="EMBL" id="KAJ0408013.1"/>
    </source>
</evidence>
<dbReference type="PANTHER" id="PTHR15090">
    <property type="entry name" value="SEQUESTOSOME 1-RELATED"/>
    <property type="match status" value="1"/>
</dbReference>
<evidence type="ECO:0000256" key="2">
    <source>
        <dbReference type="ARBA" id="ARBA00022771"/>
    </source>
</evidence>
<feature type="region of interest" description="Disordered" evidence="5">
    <location>
        <begin position="392"/>
        <end position="501"/>
    </location>
</feature>
<dbReference type="CDD" id="cd02249">
    <property type="entry name" value="ZZ"/>
    <property type="match status" value="1"/>
</dbReference>